<protein>
    <submittedName>
        <fullName evidence="1">Uncharacterized protein</fullName>
    </submittedName>
</protein>
<evidence type="ECO:0000313" key="2">
    <source>
        <dbReference type="Proteomes" id="UP001211907"/>
    </source>
</evidence>
<accession>A0AAD5TAP4</accession>
<proteinExistence type="predicted"/>
<dbReference type="EMBL" id="JADGJH010000019">
    <property type="protein sequence ID" value="KAJ3142029.1"/>
    <property type="molecule type" value="Genomic_DNA"/>
</dbReference>
<sequence>MTETPEWLRNAKQKLLLSSKNVAILRAQIAREIHIKLKQAGKLKSHGFANMNKADRDSIFRSVTDTIISALTSHTSNVSEDNANFSSGMSLLLSIREEAEKTLDEQLGVSIMAKIEENIYTTGLDTLEAKMKLVMRESEQGVMSLLSQWPDLRVALRGCINVSLSKDLRKIAWLTALSDSDTTKDFFSYINTDRVEKNSAIFGSTLFHICQSCLGNHQHLLKLTSQYRVVKRMEQVLGYLIHDKSIPHLRSLNLAIESLEPDESTQQSSQKRSHSELAQFQIFKEGNLRQRQMLFMVPFLKAMELDDADIMSFGASHEERMQKTKYFNTDQEFVAKAAEPNTKDWLNIFHANEITAKKKTGGFSLDLDEARTARIAEVYARFWSIIPFSWREEGRSMVQSISADLETYLQTEDPDLFHFLTRILGESEKFAQHLIGDAFIGKCRLSVQCFIFDQLILASFESTGDENFPSMDSLCAWICGSMLIFMRDKIIKCISAQELYTISTVNQYAITVNILSATLEVHFLRNFRNSVPDLSQTVNFLGNIFSNSDKDFNLQEKIASYLESTRRKVLNLNENYDKSVPISEEDIIFAETEELVLLKEFYIAKQKKDKRLKLLMRKWKSFSKSLGFWSTYIKLVTYRNQQKAERARGEAERIRKLVDEEFNRRQTEQERFLRDKQEDKHIFGVWGDNDSNGDEGEDADLQSKAFGLNNDPLLYEEMKRQEMLRKDEEEAAEMERKRFAARNLKSNKPRTIGKSLVVKPGVFEAQLLKELEIVLKTPASEASSFFETLNNIDEAKRKKILNEVEENRKKRLLFRVKTKNANEAELMAAEEHATLTADIVM</sequence>
<name>A0AAD5TAP4_9FUNG</name>
<gene>
    <name evidence="1" type="ORF">HK100_003547</name>
</gene>
<dbReference type="Proteomes" id="UP001211907">
    <property type="component" value="Unassembled WGS sequence"/>
</dbReference>
<organism evidence="1 2">
    <name type="scientific">Physocladia obscura</name>
    <dbReference type="NCBI Taxonomy" id="109957"/>
    <lineage>
        <taxon>Eukaryota</taxon>
        <taxon>Fungi</taxon>
        <taxon>Fungi incertae sedis</taxon>
        <taxon>Chytridiomycota</taxon>
        <taxon>Chytridiomycota incertae sedis</taxon>
        <taxon>Chytridiomycetes</taxon>
        <taxon>Chytridiales</taxon>
        <taxon>Chytriomycetaceae</taxon>
        <taxon>Physocladia</taxon>
    </lineage>
</organism>
<comment type="caution">
    <text evidence="1">The sequence shown here is derived from an EMBL/GenBank/DDBJ whole genome shotgun (WGS) entry which is preliminary data.</text>
</comment>
<dbReference type="AlphaFoldDB" id="A0AAD5TAP4"/>
<keyword evidence="2" id="KW-1185">Reference proteome</keyword>
<reference evidence="1" key="1">
    <citation type="submission" date="2020-05" db="EMBL/GenBank/DDBJ databases">
        <title>Phylogenomic resolution of chytrid fungi.</title>
        <authorList>
            <person name="Stajich J.E."/>
            <person name="Amses K."/>
            <person name="Simmons R."/>
            <person name="Seto K."/>
            <person name="Myers J."/>
            <person name="Bonds A."/>
            <person name="Quandt C.A."/>
            <person name="Barry K."/>
            <person name="Liu P."/>
            <person name="Grigoriev I."/>
            <person name="Longcore J.E."/>
            <person name="James T.Y."/>
        </authorList>
    </citation>
    <scope>NUCLEOTIDE SEQUENCE</scope>
    <source>
        <strain evidence="1">JEL0513</strain>
    </source>
</reference>
<evidence type="ECO:0000313" key="1">
    <source>
        <dbReference type="EMBL" id="KAJ3142029.1"/>
    </source>
</evidence>